<evidence type="ECO:0000313" key="7">
    <source>
        <dbReference type="Proteomes" id="UP001591681"/>
    </source>
</evidence>
<dbReference type="PANTHER" id="PTHR12972">
    <property type="entry name" value="DOWNSTREAM NEIGHBOR OF SON"/>
    <property type="match status" value="1"/>
</dbReference>
<comment type="similarity">
    <text evidence="4">Belongs to the DONSON family.</text>
</comment>
<evidence type="ECO:0008006" key="8">
    <source>
        <dbReference type="Google" id="ProtNLM"/>
    </source>
</evidence>
<protein>
    <recommendedName>
        <fullName evidence="8">Protein downstream neighbor of Son</fullName>
    </recommendedName>
</protein>
<comment type="subcellular location">
    <subcellularLocation>
        <location evidence="1">Nucleus</location>
    </subcellularLocation>
</comment>
<feature type="region of interest" description="Disordered" evidence="5">
    <location>
        <begin position="1"/>
        <end position="90"/>
    </location>
</feature>
<organism evidence="6 7">
    <name type="scientific">Coilia grayii</name>
    <name type="common">Gray's grenadier anchovy</name>
    <dbReference type="NCBI Taxonomy" id="363190"/>
    <lineage>
        <taxon>Eukaryota</taxon>
        <taxon>Metazoa</taxon>
        <taxon>Chordata</taxon>
        <taxon>Craniata</taxon>
        <taxon>Vertebrata</taxon>
        <taxon>Euteleostomi</taxon>
        <taxon>Actinopterygii</taxon>
        <taxon>Neopterygii</taxon>
        <taxon>Teleostei</taxon>
        <taxon>Clupei</taxon>
        <taxon>Clupeiformes</taxon>
        <taxon>Clupeoidei</taxon>
        <taxon>Engraulidae</taxon>
        <taxon>Coilinae</taxon>
        <taxon>Coilia</taxon>
    </lineage>
</organism>
<proteinExistence type="inferred from homology"/>
<feature type="compositionally biased region" description="Acidic residues" evidence="5">
    <location>
        <begin position="402"/>
        <end position="412"/>
    </location>
</feature>
<evidence type="ECO:0000256" key="1">
    <source>
        <dbReference type="ARBA" id="ARBA00004123"/>
    </source>
</evidence>
<comment type="caution">
    <text evidence="6">The sequence shown here is derived from an EMBL/GenBank/DDBJ whole genome shotgun (WGS) entry which is preliminary data.</text>
</comment>
<evidence type="ECO:0000256" key="3">
    <source>
        <dbReference type="ARBA" id="ARBA00023242"/>
    </source>
</evidence>
<dbReference type="AlphaFoldDB" id="A0ABD1KUG2"/>
<feature type="region of interest" description="Disordered" evidence="5">
    <location>
        <begin position="362"/>
        <end position="420"/>
    </location>
</feature>
<dbReference type="InterPro" id="IPR024861">
    <property type="entry name" value="Donson"/>
</dbReference>
<evidence type="ECO:0000256" key="2">
    <source>
        <dbReference type="ARBA" id="ARBA00022473"/>
    </source>
</evidence>
<dbReference type="PRINTS" id="PR02064">
    <property type="entry name" value="DONSON"/>
</dbReference>
<gene>
    <name evidence="6" type="ORF">ACEWY4_001968</name>
</gene>
<evidence type="ECO:0000256" key="4">
    <source>
        <dbReference type="ARBA" id="ARBA00025806"/>
    </source>
</evidence>
<keyword evidence="3" id="KW-0539">Nucleus</keyword>
<dbReference type="PANTHER" id="PTHR12972:SF0">
    <property type="entry name" value="PROTEIN DOWNSTREAM NEIGHBOR OF SON"/>
    <property type="match status" value="1"/>
</dbReference>
<evidence type="ECO:0000256" key="5">
    <source>
        <dbReference type="SAM" id="MobiDB-lite"/>
    </source>
</evidence>
<accession>A0ABD1KUG2</accession>
<dbReference type="GO" id="GO:0005634">
    <property type="term" value="C:nucleus"/>
    <property type="evidence" value="ECO:0007669"/>
    <property type="project" value="UniProtKB-SubCell"/>
</dbReference>
<evidence type="ECO:0000313" key="6">
    <source>
        <dbReference type="EMBL" id="KAL2102800.1"/>
    </source>
</evidence>
<feature type="compositionally biased region" description="Basic and acidic residues" evidence="5">
    <location>
        <begin position="364"/>
        <end position="401"/>
    </location>
</feature>
<keyword evidence="7" id="KW-1185">Reference proteome</keyword>
<keyword evidence="2" id="KW-0217">Developmental protein</keyword>
<dbReference type="EMBL" id="JBHFQA010000002">
    <property type="protein sequence ID" value="KAL2102800.1"/>
    <property type="molecule type" value="Genomic_DNA"/>
</dbReference>
<name>A0ABD1KUG2_9TELE</name>
<reference evidence="6 7" key="1">
    <citation type="submission" date="2024-09" db="EMBL/GenBank/DDBJ databases">
        <title>A chromosome-level genome assembly of Gray's grenadier anchovy, Coilia grayii.</title>
        <authorList>
            <person name="Fu Z."/>
        </authorList>
    </citation>
    <scope>NUCLEOTIDE SEQUENCE [LARGE SCALE GENOMIC DNA]</scope>
    <source>
        <strain evidence="6">G4</strain>
        <tissue evidence="6">Muscle</tissue>
    </source>
</reference>
<sequence>MEQIGYSPSFKKPTDIMRMRRKRARSEGVSPSAKGALSSHGLSVPGTRPFSPGPLMSAPNRPGGGLKRRNPFANIENTYNSPKKRATARSDGDVDVFLDLKKRVPLEAEGENSAGYANKTALSCVDQLIQEDKTNQKPLKHPVRVYEDDSLFEEDLFEDGKSTALVKSPQRQAADEVAPPVSDCPEYPADWSLKTRLLFTSSHAFSWAEQPKAQEEAQGLTQHCRAEYTSLPQNIQDARSCPELRCGFQQALQYWQHPSLPWLSLFPRIGAERKFAGKSSPWSQDAELQQSMMREWSVSLTSLYSLLKARLCPYFYLCSYQFTVLFRASGLSGAPGLTALLSPTTRGLREAMKAEGIEFTMPLLEDKRRSKEHTEAGKPTEGEESHCAESGEHSDQDVGKGEEEEDEDDEDGGFSWLKEMGVQDKIKKPDTISIKLRKERSTVSLDHRPESVVLVEGTHTHTLINFLINCKSLVAATGSQAGLPPTLLAPSAFRGATLQTLKARSVNVKTQVRTGYQDVCSLEVMGPIMPHCLHMLTQLLRVAQKGSFSAALYTHEPTAVLNVPVCKNVESKEQAFLKPQAVAGGLGGCGLSPATLQQALEPASLGKSALRQLHMRSYGYTWKS</sequence>
<dbReference type="Proteomes" id="UP001591681">
    <property type="component" value="Unassembled WGS sequence"/>
</dbReference>